<accession>A0AC60NUK6</accession>
<organism evidence="1 2">
    <name type="scientific">Ixodes persulcatus</name>
    <name type="common">Taiga tick</name>
    <dbReference type="NCBI Taxonomy" id="34615"/>
    <lineage>
        <taxon>Eukaryota</taxon>
        <taxon>Metazoa</taxon>
        <taxon>Ecdysozoa</taxon>
        <taxon>Arthropoda</taxon>
        <taxon>Chelicerata</taxon>
        <taxon>Arachnida</taxon>
        <taxon>Acari</taxon>
        <taxon>Parasitiformes</taxon>
        <taxon>Ixodida</taxon>
        <taxon>Ixodoidea</taxon>
        <taxon>Ixodidae</taxon>
        <taxon>Ixodinae</taxon>
        <taxon>Ixodes</taxon>
    </lineage>
</organism>
<reference evidence="1 2" key="1">
    <citation type="journal article" date="2020" name="Cell">
        <title>Large-Scale Comparative Analyses of Tick Genomes Elucidate Their Genetic Diversity and Vector Capacities.</title>
        <authorList>
            <consortium name="Tick Genome and Microbiome Consortium (TIGMIC)"/>
            <person name="Jia N."/>
            <person name="Wang J."/>
            <person name="Shi W."/>
            <person name="Du L."/>
            <person name="Sun Y."/>
            <person name="Zhan W."/>
            <person name="Jiang J.F."/>
            <person name="Wang Q."/>
            <person name="Zhang B."/>
            <person name="Ji P."/>
            <person name="Bell-Sakyi L."/>
            <person name="Cui X.M."/>
            <person name="Yuan T.T."/>
            <person name="Jiang B.G."/>
            <person name="Yang W.F."/>
            <person name="Lam T.T."/>
            <person name="Chang Q.C."/>
            <person name="Ding S.J."/>
            <person name="Wang X.J."/>
            <person name="Zhu J.G."/>
            <person name="Ruan X.D."/>
            <person name="Zhao L."/>
            <person name="Wei J.T."/>
            <person name="Ye R.Z."/>
            <person name="Que T.C."/>
            <person name="Du C.H."/>
            <person name="Zhou Y.H."/>
            <person name="Cheng J.X."/>
            <person name="Dai P.F."/>
            <person name="Guo W.B."/>
            <person name="Han X.H."/>
            <person name="Huang E.J."/>
            <person name="Li L.F."/>
            <person name="Wei W."/>
            <person name="Gao Y.C."/>
            <person name="Liu J.Z."/>
            <person name="Shao H.Z."/>
            <person name="Wang X."/>
            <person name="Wang C.C."/>
            <person name="Yang T.C."/>
            <person name="Huo Q.B."/>
            <person name="Li W."/>
            <person name="Chen H.Y."/>
            <person name="Chen S.E."/>
            <person name="Zhou L.G."/>
            <person name="Ni X.B."/>
            <person name="Tian J.H."/>
            <person name="Sheng Y."/>
            <person name="Liu T."/>
            <person name="Pan Y.S."/>
            <person name="Xia L.Y."/>
            <person name="Li J."/>
            <person name="Zhao F."/>
            <person name="Cao W.C."/>
        </authorList>
    </citation>
    <scope>NUCLEOTIDE SEQUENCE [LARGE SCALE GENOMIC DNA]</scope>
    <source>
        <strain evidence="1">Iper-2018</strain>
    </source>
</reference>
<evidence type="ECO:0000313" key="1">
    <source>
        <dbReference type="EMBL" id="KAG0410763.1"/>
    </source>
</evidence>
<dbReference type="EMBL" id="JABSTQ010011491">
    <property type="protein sequence ID" value="KAG0410763.1"/>
    <property type="molecule type" value="Genomic_DNA"/>
</dbReference>
<feature type="non-terminal residue" evidence="1">
    <location>
        <position position="51"/>
    </location>
</feature>
<comment type="caution">
    <text evidence="1">The sequence shown here is derived from an EMBL/GenBank/DDBJ whole genome shotgun (WGS) entry which is preliminary data.</text>
</comment>
<protein>
    <submittedName>
        <fullName evidence="1">Uncharacterized protein</fullName>
    </submittedName>
</protein>
<keyword evidence="2" id="KW-1185">Reference proteome</keyword>
<sequence length="51" mass="5596">RPSPHTLTVPDHDALTAMTYRRALLLPADISILDLGSDCAFAFSTLYSTYP</sequence>
<feature type="non-terminal residue" evidence="1">
    <location>
        <position position="1"/>
    </location>
</feature>
<dbReference type="Proteomes" id="UP000805193">
    <property type="component" value="Unassembled WGS sequence"/>
</dbReference>
<proteinExistence type="predicted"/>
<name>A0AC60NUK6_IXOPE</name>
<evidence type="ECO:0000313" key="2">
    <source>
        <dbReference type="Proteomes" id="UP000805193"/>
    </source>
</evidence>
<gene>
    <name evidence="1" type="ORF">HPB47_012112</name>
</gene>